<dbReference type="PANTHER" id="PTHR23359">
    <property type="entry name" value="NUCLEOTIDE KINASE"/>
    <property type="match status" value="1"/>
</dbReference>
<feature type="compositionally biased region" description="Basic residues" evidence="4">
    <location>
        <begin position="190"/>
        <end position="199"/>
    </location>
</feature>
<dbReference type="GO" id="GO:0019205">
    <property type="term" value="F:nucleobase-containing compound kinase activity"/>
    <property type="evidence" value="ECO:0007669"/>
    <property type="project" value="InterPro"/>
</dbReference>
<feature type="region of interest" description="Disordered" evidence="4">
    <location>
        <begin position="569"/>
        <end position="640"/>
    </location>
</feature>
<sequence>MPKEPTALEILSSHSPLHTTQLILDDCYLPSLSLIADPKLPFSLHNFFNLSTLSLEGCSLSSLLGLPKLLKLKHLNVAFNELKSIAGIEKCTALVEVDLRGNPLDDICIDILADLPLLISVAIEDTGINESKLVESIPTIVEINGKEVSNSQSFDGEDSDDFELVKSNGKRSGKRGKRGPINSKMQNGKRPSKGKKGRSKFGSVGGLQEVDDQDHDESQTYSESSAAEEEEEGITYGKRPSKKAPAIDLENSGNIYEEDDDEDYHEEGDDNEENPDEVDSEVAPESQGYDSYNDFLTPFSRKINRFFDENVETPSSFPSLGGQREYLLSPLATLDTPFMNKRQARQNDDLTMMNAGNSFYNDNSQQESDVVNFEKNFYDFYGSHEDEDRYLNKQMNPSRKPFIIIHSKASPDLDKVTKLLEKEYALKVLNVENAFNFSASKAKDKIMELMYCGEACDPLSALELLCETLTSDETIFQGTHIIAIKRGCVLYNLESLCINSDMMGVIKDKFGCIFNKLQEYQVEPLFCEIEFEDSDITESRTILYFDHVTSSQYTEEEVQYAKNYFAQKKRNSNIEDDDDETDENEKKEDSILQNEEDDEDIDLESVKSDEDGDEQEEMENERDNDEDEENDGEEGKKIKMKKPKMKFDVLERLVKDPLNFNHNISKELESIIPISNSICIDGSPTVEEIFGCIDDFLNRLNLVPPVCRPKQLVVEEDREIFDDMAKEDVVTKHLSVDGDALSSPKKTLGKFKIYCPVTFATSGILTEGKNSLAVLYQNQVYYMSDIDAFNKFTVFPDKYIIANPLKRDFRLVITGSPLSGKSHLAQAISKIYNIDLIDYKTLLDNEKCQEEIDENDLISYIKEKSLTSFIIDGFIVDANQLKIFTEQQNIDHLIFIQSDEIDSKPVNVFSLKHNKLIKREINDTNPLLFREFKQFKEAIEEPKGLFETPEKEFYQQLNEKIVSQIDSFKEILSTSFSVLKAEKKLQMLLHSVRKAFDVLTPIPANILLDEGALNNPNLHFGFTKDFCVVSFIERNVLIKGDLTLAVLYKNKIYLMCTKEKMEAFMNSPEYYTNFDDSIQIPKTRIVCIGPTKSGKTEILNRISKIVETPIINYNQYLAEKRTEFSDQNDINTINSFMKGEVEFLPEKMFQRLMDDLFSKSFLIEGFPKTRKEAEMLDHFGYQPDALIDVKLNNEAIYIKRNFNSHFESLKLRIEKSKEMDQGQEKDIENVGDFAISELKNIYEKECEQQEEIVEYLKSAMKMPVVSVEAERALRISEFKIKSKLNNYLQGRESIFCNAIPLTKKNAKSLLNNGFVQTSSFGKYCPVEYFRDGFFCHSSIGERMFVVDRKLYSVKSKAQAKNPLKYINQKSASSKSPPSAFILGPPKSGKTTMANRLEQRFGFVNLSVNKILDRILAKENRCFLKSQLLDSMCSGGTVPLPLLMQCLKSVLRQRDCLSKGWILEGFPEEESELNELENEGILPSCVLLLTCNLETSLNRSSNDILSFQEALLKKNIQYDICLESKAEIEKRYQKYEKNECYIKETYDYGRSITFYVDSTQSKWKVYDTLAGFVSNSIRKRQEFIHTRNNNKPACILNCGVHHDYVESHQSKFKLYCPVHFVDHNKLLLFDYYNENLIVEFNDLYYFLGGEGCKEKFINNPQYYATNEKNIPEDVPLRKKFTFFQKPPELAFRGYCPVTFKNYGSKFESIVKGELLHCVEYKGNTYAFINAAAQDEFMQQPWEYVDLKLPHKLPPPIVGIDVKGLPTLGYIEQNLGDMINKALVSVGSIRPKHPSKTLDQSAIEFLAMYLKGTSYRSL</sequence>
<evidence type="ECO:0000256" key="4">
    <source>
        <dbReference type="SAM" id="MobiDB-lite"/>
    </source>
</evidence>
<dbReference type="InterPro" id="IPR000850">
    <property type="entry name" value="Adenylat/UMP-CMP_kin"/>
</dbReference>
<dbReference type="Gene3D" id="3.40.50.300">
    <property type="entry name" value="P-loop containing nucleotide triphosphate hydrolases"/>
    <property type="match status" value="3"/>
</dbReference>
<evidence type="ECO:0000313" key="5">
    <source>
        <dbReference type="EMBL" id="RKP21482.1"/>
    </source>
</evidence>
<name>A0A4P9YQC9_ROZAC</name>
<dbReference type="SUPFAM" id="SSF52047">
    <property type="entry name" value="RNI-like"/>
    <property type="match status" value="1"/>
</dbReference>
<evidence type="ECO:0000256" key="2">
    <source>
        <dbReference type="ARBA" id="ARBA00022741"/>
    </source>
</evidence>
<evidence type="ECO:0000256" key="1">
    <source>
        <dbReference type="ARBA" id="ARBA00022679"/>
    </source>
</evidence>
<gene>
    <name evidence="5" type="ORF">ROZALSC1DRAFT_27124</name>
</gene>
<keyword evidence="1" id="KW-0808">Transferase</keyword>
<evidence type="ECO:0000313" key="6">
    <source>
        <dbReference type="Proteomes" id="UP000281549"/>
    </source>
</evidence>
<feature type="region of interest" description="Disordered" evidence="4">
    <location>
        <begin position="149"/>
        <end position="294"/>
    </location>
</feature>
<keyword evidence="3" id="KW-0418">Kinase</keyword>
<feature type="compositionally biased region" description="Acidic residues" evidence="4">
    <location>
        <begin position="256"/>
        <end position="282"/>
    </location>
</feature>
<feature type="compositionally biased region" description="Basic residues" evidence="4">
    <location>
        <begin position="168"/>
        <end position="178"/>
    </location>
</feature>
<dbReference type="EMBL" id="ML004951">
    <property type="protein sequence ID" value="RKP21482.1"/>
    <property type="molecule type" value="Genomic_DNA"/>
</dbReference>
<reference evidence="6" key="1">
    <citation type="journal article" date="2018" name="Nat. Microbiol.">
        <title>Leveraging single-cell genomics to expand the fungal tree of life.</title>
        <authorList>
            <person name="Ahrendt S.R."/>
            <person name="Quandt C.A."/>
            <person name="Ciobanu D."/>
            <person name="Clum A."/>
            <person name="Salamov A."/>
            <person name="Andreopoulos B."/>
            <person name="Cheng J.F."/>
            <person name="Woyke T."/>
            <person name="Pelin A."/>
            <person name="Henrissat B."/>
            <person name="Reynolds N.K."/>
            <person name="Benny G.L."/>
            <person name="Smith M.E."/>
            <person name="James T.Y."/>
            <person name="Grigoriev I.V."/>
        </authorList>
    </citation>
    <scope>NUCLEOTIDE SEQUENCE [LARGE SCALE GENOMIC DNA]</scope>
    <source>
        <strain evidence="6">CSF55</strain>
    </source>
</reference>
<feature type="compositionally biased region" description="Acidic residues" evidence="4">
    <location>
        <begin position="610"/>
        <end position="632"/>
    </location>
</feature>
<proteinExistence type="predicted"/>
<feature type="compositionally biased region" description="Acidic residues" evidence="4">
    <location>
        <begin position="594"/>
        <end position="603"/>
    </location>
</feature>
<keyword evidence="2" id="KW-0547">Nucleotide-binding</keyword>
<dbReference type="SUPFAM" id="SSF52540">
    <property type="entry name" value="P-loop containing nucleoside triphosphate hydrolases"/>
    <property type="match status" value="3"/>
</dbReference>
<organism evidence="5 6">
    <name type="scientific">Rozella allomycis (strain CSF55)</name>
    <dbReference type="NCBI Taxonomy" id="988480"/>
    <lineage>
        <taxon>Eukaryota</taxon>
        <taxon>Fungi</taxon>
        <taxon>Fungi incertae sedis</taxon>
        <taxon>Cryptomycota</taxon>
        <taxon>Cryptomycota incertae sedis</taxon>
        <taxon>Rozella</taxon>
    </lineage>
</organism>
<dbReference type="PROSITE" id="PS51450">
    <property type="entry name" value="LRR"/>
    <property type="match status" value="1"/>
</dbReference>
<dbReference type="InterPro" id="IPR032675">
    <property type="entry name" value="LRR_dom_sf"/>
</dbReference>
<protein>
    <recommendedName>
        <fullName evidence="7">Adenylate kinase domain-containing protein</fullName>
    </recommendedName>
</protein>
<evidence type="ECO:0008006" key="7">
    <source>
        <dbReference type="Google" id="ProtNLM"/>
    </source>
</evidence>
<dbReference type="GO" id="GO:0005524">
    <property type="term" value="F:ATP binding"/>
    <property type="evidence" value="ECO:0007669"/>
    <property type="project" value="InterPro"/>
</dbReference>
<dbReference type="Pfam" id="PF00406">
    <property type="entry name" value="ADK"/>
    <property type="match status" value="1"/>
</dbReference>
<evidence type="ECO:0000256" key="3">
    <source>
        <dbReference type="ARBA" id="ARBA00022777"/>
    </source>
</evidence>
<dbReference type="Gene3D" id="3.80.10.10">
    <property type="entry name" value="Ribonuclease Inhibitor"/>
    <property type="match status" value="1"/>
</dbReference>
<dbReference type="InterPro" id="IPR027417">
    <property type="entry name" value="P-loop_NTPase"/>
</dbReference>
<accession>A0A4P9YQC9</accession>
<feature type="compositionally biased region" description="Acidic residues" evidence="4">
    <location>
        <begin position="574"/>
        <end position="583"/>
    </location>
</feature>
<dbReference type="InterPro" id="IPR001611">
    <property type="entry name" value="Leu-rich_rpt"/>
</dbReference>
<dbReference type="Proteomes" id="UP000281549">
    <property type="component" value="Unassembled WGS sequence"/>
</dbReference>
<dbReference type="GO" id="GO:0006139">
    <property type="term" value="P:nucleobase-containing compound metabolic process"/>
    <property type="evidence" value="ECO:0007669"/>
    <property type="project" value="InterPro"/>
</dbReference>